<sequence length="108" mass="11550">MTVRTAPETPNRSNAVNRRLWGFFAALVATVFPVFAMASNPFQTGATGLSADTLAMLTPLAGIAIMAVGLLALFGRIHWMWLVGSIVGIVLLFGSDQIVTWIRGLFGV</sequence>
<evidence type="ECO:0000313" key="2">
    <source>
        <dbReference type="EMBL" id="RON41381.1"/>
    </source>
</evidence>
<dbReference type="InterPro" id="IPR007039">
    <property type="entry name" value="TrbC/VirB2"/>
</dbReference>
<keyword evidence="1" id="KW-0472">Membrane</keyword>
<evidence type="ECO:0000313" key="3">
    <source>
        <dbReference type="Proteomes" id="UP000285349"/>
    </source>
</evidence>
<dbReference type="EMBL" id="MOBQ01000033">
    <property type="protein sequence ID" value="RON41381.1"/>
    <property type="molecule type" value="Genomic_DNA"/>
</dbReference>
<keyword evidence="1" id="KW-0812">Transmembrane</keyword>
<dbReference type="AlphaFoldDB" id="A0A423JUJ4"/>
<gene>
    <name evidence="2" type="ORF">BK666_24560</name>
</gene>
<organism evidence="2 3">
    <name type="scientific">Pseudomonas frederiksbergensis</name>
    <dbReference type="NCBI Taxonomy" id="104087"/>
    <lineage>
        <taxon>Bacteria</taxon>
        <taxon>Pseudomonadati</taxon>
        <taxon>Pseudomonadota</taxon>
        <taxon>Gammaproteobacteria</taxon>
        <taxon>Pseudomonadales</taxon>
        <taxon>Pseudomonadaceae</taxon>
        <taxon>Pseudomonas</taxon>
    </lineage>
</organism>
<dbReference type="OrthoDB" id="8859181at2"/>
<feature type="transmembrane region" description="Helical" evidence="1">
    <location>
        <begin position="20"/>
        <end position="42"/>
    </location>
</feature>
<dbReference type="Proteomes" id="UP000285349">
    <property type="component" value="Unassembled WGS sequence"/>
</dbReference>
<accession>A0A423JUJ4</accession>
<evidence type="ECO:0008006" key="4">
    <source>
        <dbReference type="Google" id="ProtNLM"/>
    </source>
</evidence>
<keyword evidence="1" id="KW-1133">Transmembrane helix</keyword>
<protein>
    <recommendedName>
        <fullName evidence="4">TrbC/VIRB2 family protein</fullName>
    </recommendedName>
</protein>
<name>A0A423JUJ4_9PSED</name>
<proteinExistence type="predicted"/>
<evidence type="ECO:0000256" key="1">
    <source>
        <dbReference type="SAM" id="Phobius"/>
    </source>
</evidence>
<feature type="transmembrane region" description="Helical" evidence="1">
    <location>
        <begin position="81"/>
        <end position="102"/>
    </location>
</feature>
<feature type="transmembrane region" description="Helical" evidence="1">
    <location>
        <begin position="54"/>
        <end position="74"/>
    </location>
</feature>
<dbReference type="RefSeq" id="WP_123514110.1">
    <property type="nucleotide sequence ID" value="NZ_MOBQ01000033.1"/>
</dbReference>
<comment type="caution">
    <text evidence="2">The sequence shown here is derived from an EMBL/GenBank/DDBJ whole genome shotgun (WGS) entry which is preliminary data.</text>
</comment>
<reference evidence="2 3" key="1">
    <citation type="submission" date="2016-10" db="EMBL/GenBank/DDBJ databases">
        <title>Comparative genome analysis of multiple Pseudomonas spp. focuses on biocontrol and plant growth promoting traits.</title>
        <authorList>
            <person name="Tao X.-Y."/>
            <person name="Taylor C.G."/>
        </authorList>
    </citation>
    <scope>NUCLEOTIDE SEQUENCE [LARGE SCALE GENOMIC DNA]</scope>
    <source>
        <strain evidence="2 3">37A10</strain>
    </source>
</reference>
<dbReference type="Pfam" id="PF04956">
    <property type="entry name" value="TrbC"/>
    <property type="match status" value="1"/>
</dbReference>